<evidence type="ECO:0000256" key="1">
    <source>
        <dbReference type="SAM" id="MobiDB-lite"/>
    </source>
</evidence>
<evidence type="ECO:0000313" key="2">
    <source>
        <dbReference type="EMBL" id="GAA0593025.1"/>
    </source>
</evidence>
<dbReference type="Proteomes" id="UP001500668">
    <property type="component" value="Unassembled WGS sequence"/>
</dbReference>
<keyword evidence="3" id="KW-1185">Reference proteome</keyword>
<proteinExistence type="predicted"/>
<name>A0ABN1FL17_9ACTN</name>
<dbReference type="EMBL" id="BAAACA010000014">
    <property type="protein sequence ID" value="GAA0593025.1"/>
    <property type="molecule type" value="Genomic_DNA"/>
</dbReference>
<comment type="caution">
    <text evidence="2">The sequence shown here is derived from an EMBL/GenBank/DDBJ whole genome shotgun (WGS) entry which is preliminary data.</text>
</comment>
<reference evidence="2 3" key="1">
    <citation type="journal article" date="2019" name="Int. J. Syst. Evol. Microbiol.">
        <title>The Global Catalogue of Microorganisms (GCM) 10K type strain sequencing project: providing services to taxonomists for standard genome sequencing and annotation.</title>
        <authorList>
            <consortium name="The Broad Institute Genomics Platform"/>
            <consortium name="The Broad Institute Genome Sequencing Center for Infectious Disease"/>
            <person name="Wu L."/>
            <person name="Ma J."/>
        </authorList>
    </citation>
    <scope>NUCLEOTIDE SEQUENCE [LARGE SCALE GENOMIC DNA]</scope>
    <source>
        <strain evidence="2 3">JCM 5067</strain>
    </source>
</reference>
<dbReference type="RefSeq" id="WP_344073064.1">
    <property type="nucleotide sequence ID" value="NZ_BAAACA010000014.1"/>
</dbReference>
<protein>
    <submittedName>
        <fullName evidence="2">Uncharacterized protein</fullName>
    </submittedName>
</protein>
<evidence type="ECO:0000313" key="3">
    <source>
        <dbReference type="Proteomes" id="UP001500668"/>
    </source>
</evidence>
<organism evidence="2 3">
    <name type="scientific">Streptomyces crystallinus</name>
    <dbReference type="NCBI Taxonomy" id="68191"/>
    <lineage>
        <taxon>Bacteria</taxon>
        <taxon>Bacillati</taxon>
        <taxon>Actinomycetota</taxon>
        <taxon>Actinomycetes</taxon>
        <taxon>Kitasatosporales</taxon>
        <taxon>Streptomycetaceae</taxon>
        <taxon>Streptomyces</taxon>
    </lineage>
</organism>
<sequence length="164" mass="17841">MGSTETPRPDDSGALSTEDLAGTGRQDIESESSEASELADTPPAYPGEATADLGDRQDDAGRAPSDGGGDSAPPEENEPLLGAEQEEFRARWQQIQSQFVDDPRDSVNAADQLVAETMQALATTFSAHKRDLESQWHRGEEVATEDLRVALQQYRSFFNRLLST</sequence>
<accession>A0ABN1FL17</accession>
<feature type="region of interest" description="Disordered" evidence="1">
    <location>
        <begin position="1"/>
        <end position="84"/>
    </location>
</feature>
<gene>
    <name evidence="2" type="ORF">GCM10010394_22900</name>
</gene>